<dbReference type="GO" id="GO:0000118">
    <property type="term" value="C:histone deacetylase complex"/>
    <property type="evidence" value="ECO:0007669"/>
    <property type="project" value="TreeGrafter"/>
</dbReference>
<dbReference type="PANTHER" id="PTHR10625">
    <property type="entry name" value="HISTONE DEACETYLASE HDAC1-RELATED"/>
    <property type="match status" value="1"/>
</dbReference>
<dbReference type="InterPro" id="IPR036770">
    <property type="entry name" value="Ankyrin_rpt-contain_sf"/>
</dbReference>
<feature type="region of interest" description="Disordered" evidence="2">
    <location>
        <begin position="40"/>
        <end position="96"/>
    </location>
</feature>
<dbReference type="Gene3D" id="3.40.800.20">
    <property type="entry name" value="Histone deacetylase domain"/>
    <property type="match status" value="1"/>
</dbReference>
<dbReference type="GO" id="GO:0004407">
    <property type="term" value="F:histone deacetylase activity"/>
    <property type="evidence" value="ECO:0007669"/>
    <property type="project" value="TreeGrafter"/>
</dbReference>
<evidence type="ECO:0000259" key="3">
    <source>
        <dbReference type="Pfam" id="PF00850"/>
    </source>
</evidence>
<evidence type="ECO:0000256" key="1">
    <source>
        <dbReference type="PROSITE-ProRule" id="PRU00023"/>
    </source>
</evidence>
<dbReference type="CDD" id="cd11599">
    <property type="entry name" value="HDAC_classII_2"/>
    <property type="match status" value="1"/>
</dbReference>
<protein>
    <recommendedName>
        <fullName evidence="3">Histone deacetylase domain-containing protein</fullName>
    </recommendedName>
</protein>
<dbReference type="PROSITE" id="PS50297">
    <property type="entry name" value="ANK_REP_REGION"/>
    <property type="match status" value="3"/>
</dbReference>
<dbReference type="SMART" id="SM00248">
    <property type="entry name" value="ANK"/>
    <property type="match status" value="3"/>
</dbReference>
<accession>A0A9W7GRK4</accession>
<dbReference type="SUPFAM" id="SSF48403">
    <property type="entry name" value="Ankyrin repeat"/>
    <property type="match status" value="1"/>
</dbReference>
<dbReference type="PANTHER" id="PTHR10625:SF26">
    <property type="entry name" value="HISTONE DEACETYLASE DOMAIN-CONTAINING PROTEIN"/>
    <property type="match status" value="1"/>
</dbReference>
<dbReference type="Pfam" id="PF00850">
    <property type="entry name" value="Hist_deacetyl"/>
    <property type="match status" value="1"/>
</dbReference>
<evidence type="ECO:0000313" key="4">
    <source>
        <dbReference type="EMBL" id="GMI48828.1"/>
    </source>
</evidence>
<dbReference type="InterPro" id="IPR000286">
    <property type="entry name" value="HDACs"/>
</dbReference>
<feature type="compositionally biased region" description="Gly residues" evidence="2">
    <location>
        <begin position="839"/>
        <end position="851"/>
    </location>
</feature>
<feature type="repeat" description="ANK" evidence="1">
    <location>
        <begin position="109"/>
        <end position="130"/>
    </location>
</feature>
<dbReference type="PRINTS" id="PR01270">
    <property type="entry name" value="HDASUPER"/>
</dbReference>
<dbReference type="GO" id="GO:0040029">
    <property type="term" value="P:epigenetic regulation of gene expression"/>
    <property type="evidence" value="ECO:0007669"/>
    <property type="project" value="TreeGrafter"/>
</dbReference>
<evidence type="ECO:0000313" key="5">
    <source>
        <dbReference type="Proteomes" id="UP001165065"/>
    </source>
</evidence>
<dbReference type="InterPro" id="IPR037138">
    <property type="entry name" value="His_deacetylse_dom_sf"/>
</dbReference>
<gene>
    <name evidence="4" type="ORF">TrCOL_g8059</name>
</gene>
<dbReference type="Pfam" id="PF12796">
    <property type="entry name" value="Ank_2"/>
    <property type="match status" value="1"/>
</dbReference>
<name>A0A9W7GRK4_9STRA</name>
<feature type="repeat" description="ANK" evidence="1">
    <location>
        <begin position="235"/>
        <end position="259"/>
    </location>
</feature>
<dbReference type="Pfam" id="PF00023">
    <property type="entry name" value="Ank"/>
    <property type="match status" value="1"/>
</dbReference>
<dbReference type="Proteomes" id="UP001165065">
    <property type="component" value="Unassembled WGS sequence"/>
</dbReference>
<comment type="caution">
    <text evidence="4">The sequence shown here is derived from an EMBL/GenBank/DDBJ whole genome shotgun (WGS) entry which is preliminary data.</text>
</comment>
<dbReference type="AlphaFoldDB" id="A0A9W7GRK4"/>
<organism evidence="4 5">
    <name type="scientific">Triparma columacea</name>
    <dbReference type="NCBI Taxonomy" id="722753"/>
    <lineage>
        <taxon>Eukaryota</taxon>
        <taxon>Sar</taxon>
        <taxon>Stramenopiles</taxon>
        <taxon>Ochrophyta</taxon>
        <taxon>Bolidophyceae</taxon>
        <taxon>Parmales</taxon>
        <taxon>Triparmaceae</taxon>
        <taxon>Triparma</taxon>
    </lineage>
</organism>
<feature type="region of interest" description="Disordered" evidence="2">
    <location>
        <begin position="781"/>
        <end position="812"/>
    </location>
</feature>
<dbReference type="InterPro" id="IPR002110">
    <property type="entry name" value="Ankyrin_rpt"/>
</dbReference>
<feature type="domain" description="Histone deacetylase" evidence="3">
    <location>
        <begin position="403"/>
        <end position="755"/>
    </location>
</feature>
<reference evidence="5" key="1">
    <citation type="journal article" date="2023" name="Commun. Biol.">
        <title>Genome analysis of Parmales, the sister group of diatoms, reveals the evolutionary specialization of diatoms from phago-mixotrophs to photoautotrophs.</title>
        <authorList>
            <person name="Ban H."/>
            <person name="Sato S."/>
            <person name="Yoshikawa S."/>
            <person name="Yamada K."/>
            <person name="Nakamura Y."/>
            <person name="Ichinomiya M."/>
            <person name="Sato N."/>
            <person name="Blanc-Mathieu R."/>
            <person name="Endo H."/>
            <person name="Kuwata A."/>
            <person name="Ogata H."/>
        </authorList>
    </citation>
    <scope>NUCLEOTIDE SEQUENCE [LARGE SCALE GENOMIC DNA]</scope>
</reference>
<dbReference type="InterPro" id="IPR023696">
    <property type="entry name" value="Ureohydrolase_dom_sf"/>
</dbReference>
<feature type="region of interest" description="Disordered" evidence="2">
    <location>
        <begin position="1"/>
        <end position="27"/>
    </location>
</feature>
<dbReference type="Gene3D" id="1.25.40.20">
    <property type="entry name" value="Ankyrin repeat-containing domain"/>
    <property type="match status" value="1"/>
</dbReference>
<dbReference type="PROSITE" id="PS50088">
    <property type="entry name" value="ANK_REPEAT"/>
    <property type="match status" value="3"/>
</dbReference>
<dbReference type="EMBL" id="BRYA01000438">
    <property type="protein sequence ID" value="GMI48828.1"/>
    <property type="molecule type" value="Genomic_DNA"/>
</dbReference>
<keyword evidence="1" id="KW-0040">ANK repeat</keyword>
<feature type="compositionally biased region" description="Acidic residues" evidence="2">
    <location>
        <begin position="57"/>
        <end position="67"/>
    </location>
</feature>
<dbReference type="OrthoDB" id="424012at2759"/>
<dbReference type="GO" id="GO:0005737">
    <property type="term" value="C:cytoplasm"/>
    <property type="evidence" value="ECO:0007669"/>
    <property type="project" value="TreeGrafter"/>
</dbReference>
<feature type="region of interest" description="Disordered" evidence="2">
    <location>
        <begin position="839"/>
        <end position="881"/>
    </location>
</feature>
<feature type="compositionally biased region" description="Basic and acidic residues" evidence="2">
    <location>
        <begin position="794"/>
        <end position="812"/>
    </location>
</feature>
<proteinExistence type="predicted"/>
<keyword evidence="5" id="KW-1185">Reference proteome</keyword>
<evidence type="ECO:0000256" key="2">
    <source>
        <dbReference type="SAM" id="MobiDB-lite"/>
    </source>
</evidence>
<sequence length="902" mass="97369">MSSSDESSYGGGPSNVSKFPLHDVCDSPDDDVEALKKYLFLKPNGSGKKTNGFGFDDSSDDDDDDDNNNSSNNNDDDGEGGKKEGEAADPTDDPNVFILSPYINTRDDDENTPLHLAILRGNVNIVKTLLMVANDNPDNITITKRCDGSFPIHCIASLAAMAGTTEKCTSMLLALSAHPHFDHTLKDDSGHTPLYLLTLAPSAPLISTLLTLILERSGGKPEAVTEAVNARSHRTGLRPLHAAAKVGSLEAAKVLVERGNEGGKVEVNVSDSFGETPLHSAAFPGAWDVAHYLVSVGADSGKTNKRGLTPLEVASRRGLTPPAAAFDSSLPPPPPFSFPSKTKVLCHEICSSHFSCPPIVRGGMEPPPENVRRLHVLINKENGTLRTQEFNGSAEDEEGDVVWEEKCRRADIADVLRVHDYTYVEKVSRICLTLPDSPTIAQVDPDTAVSRWSFEAALHAAGSLTEAVDAIMNGDARNAFCAVRPPGHHAGPRGVVTCENDEAGSHGFCLLNNVAIGAAYARNVWRSKIKKVAIVDFDVHHGNGTEACVTALLPSQVKTTTQTPFATITSVDKTYHPWLNEDDVDNVFFTSTHGYGGRDNRVPANIGGWFYPASGPSGVTANITEPDEVARVKGDTGAFLLSQGWARMGPQYRECCKIINCGLPLPGPDAVPGMQRVEMRDAYRKKIFPALVEFDPDIIFISAGFDAHAKDSMNFGYVGMVEEDYEWVTRRLVEIANTCCDGRVVSCLEGGYKIHGKMVSPFARSVAAHVRGLVDGSRVNRGGYDQGEVDAEGEAEREMVEGRERKRKEALERQREEARRSLIEMYAKQQQAKAAVGAGVLGGRGGEGGGTEMEIEEGGGEGGGGGESPRRKRQKVDYAKLDEEIAKEEKEVKEAKKGDEKE</sequence>
<dbReference type="SUPFAM" id="SSF52768">
    <property type="entry name" value="Arginase/deacetylase"/>
    <property type="match status" value="1"/>
</dbReference>
<feature type="repeat" description="ANK" evidence="1">
    <location>
        <begin position="273"/>
        <end position="305"/>
    </location>
</feature>
<dbReference type="InterPro" id="IPR023801">
    <property type="entry name" value="His_deacetylse_dom"/>
</dbReference>